<keyword evidence="4" id="KW-0479">Metal-binding</keyword>
<dbReference type="GO" id="GO:0030313">
    <property type="term" value="C:cell envelope"/>
    <property type="evidence" value="ECO:0007669"/>
    <property type="project" value="UniProtKB-SubCell"/>
</dbReference>
<dbReference type="InterPro" id="IPR050492">
    <property type="entry name" value="Bact_metal-bind_prot9"/>
</dbReference>
<dbReference type="InterPro" id="IPR006129">
    <property type="entry name" value="AdhesinB"/>
</dbReference>
<accession>A0A916R980</accession>
<feature type="signal peptide" evidence="7">
    <location>
        <begin position="1"/>
        <end position="31"/>
    </location>
</feature>
<comment type="subcellular location">
    <subcellularLocation>
        <location evidence="1">Cell envelope</location>
    </subcellularLocation>
</comment>
<dbReference type="Proteomes" id="UP000596977">
    <property type="component" value="Unassembled WGS sequence"/>
</dbReference>
<evidence type="ECO:0000256" key="2">
    <source>
        <dbReference type="ARBA" id="ARBA00011028"/>
    </source>
</evidence>
<evidence type="ECO:0000256" key="6">
    <source>
        <dbReference type="RuleBase" id="RU003512"/>
    </source>
</evidence>
<dbReference type="GO" id="GO:0046872">
    <property type="term" value="F:metal ion binding"/>
    <property type="evidence" value="ECO:0007669"/>
    <property type="project" value="UniProtKB-KW"/>
</dbReference>
<feature type="chain" id="PRO_5037241283" evidence="7">
    <location>
        <begin position="32"/>
        <end position="337"/>
    </location>
</feature>
<reference evidence="8 9" key="1">
    <citation type="journal article" date="2014" name="Int. J. Syst. Evol. Microbiol.">
        <title>Complete genome sequence of Corynebacterium casei LMG S-19264T (=DSM 44701T), isolated from a smear-ripened cheese.</title>
        <authorList>
            <consortium name="US DOE Joint Genome Institute (JGI-PGF)"/>
            <person name="Walter F."/>
            <person name="Albersmeier A."/>
            <person name="Kalinowski J."/>
            <person name="Ruckert C."/>
        </authorList>
    </citation>
    <scope>NUCLEOTIDE SEQUENCE [LARGE SCALE GENOMIC DNA]</scope>
    <source>
        <strain evidence="8 9">CGMCC 1.15896</strain>
    </source>
</reference>
<dbReference type="PRINTS" id="PR00691">
    <property type="entry name" value="ADHESINB"/>
</dbReference>
<dbReference type="Pfam" id="PF01297">
    <property type="entry name" value="ZnuA"/>
    <property type="match status" value="1"/>
</dbReference>
<comment type="similarity">
    <text evidence="2 6">Belongs to the bacterial solute-binding protein 9 family.</text>
</comment>
<dbReference type="PANTHER" id="PTHR42953:SF1">
    <property type="entry name" value="METAL-BINDING PROTEIN HI_0362-RELATED"/>
    <property type="match status" value="1"/>
</dbReference>
<proteinExistence type="inferred from homology"/>
<comment type="caution">
    <text evidence="8">The sequence shown here is derived from an EMBL/GenBank/DDBJ whole genome shotgun (WGS) entry which is preliminary data.</text>
</comment>
<evidence type="ECO:0000313" key="9">
    <source>
        <dbReference type="Proteomes" id="UP000596977"/>
    </source>
</evidence>
<keyword evidence="9" id="KW-1185">Reference proteome</keyword>
<evidence type="ECO:0000313" key="8">
    <source>
        <dbReference type="EMBL" id="GGA44184.1"/>
    </source>
</evidence>
<dbReference type="InterPro" id="IPR006128">
    <property type="entry name" value="Lipoprotein_PsaA-like"/>
</dbReference>
<dbReference type="PRINTS" id="PR00690">
    <property type="entry name" value="ADHESNFAMILY"/>
</dbReference>
<dbReference type="EMBL" id="BMKB01000002">
    <property type="protein sequence ID" value="GGA44184.1"/>
    <property type="molecule type" value="Genomic_DNA"/>
</dbReference>
<evidence type="ECO:0000256" key="1">
    <source>
        <dbReference type="ARBA" id="ARBA00004196"/>
    </source>
</evidence>
<name>A0A916R980_9HYPH</name>
<keyword evidence="8" id="KW-0449">Lipoprotein</keyword>
<dbReference type="InterPro" id="IPR006127">
    <property type="entry name" value="ZnuA-like"/>
</dbReference>
<dbReference type="Gene3D" id="3.40.50.1980">
    <property type="entry name" value="Nitrogenase molybdenum iron protein domain"/>
    <property type="match status" value="2"/>
</dbReference>
<keyword evidence="3 6" id="KW-0813">Transport</keyword>
<dbReference type="RefSeq" id="WP_127072725.1">
    <property type="nucleotide sequence ID" value="NZ_BMKB01000002.1"/>
</dbReference>
<organism evidence="8 9">
    <name type="scientific">Pelagibacterium lentulum</name>
    <dbReference type="NCBI Taxonomy" id="2029865"/>
    <lineage>
        <taxon>Bacteria</taxon>
        <taxon>Pseudomonadati</taxon>
        <taxon>Pseudomonadota</taxon>
        <taxon>Alphaproteobacteria</taxon>
        <taxon>Hyphomicrobiales</taxon>
        <taxon>Devosiaceae</taxon>
        <taxon>Pelagibacterium</taxon>
    </lineage>
</organism>
<evidence type="ECO:0000256" key="4">
    <source>
        <dbReference type="ARBA" id="ARBA00022723"/>
    </source>
</evidence>
<dbReference type="GO" id="GO:0030001">
    <property type="term" value="P:metal ion transport"/>
    <property type="evidence" value="ECO:0007669"/>
    <property type="project" value="InterPro"/>
</dbReference>
<protein>
    <submittedName>
        <fullName evidence="8">Manganese-binding lipoprotein MntA</fullName>
    </submittedName>
</protein>
<evidence type="ECO:0000256" key="3">
    <source>
        <dbReference type="ARBA" id="ARBA00022448"/>
    </source>
</evidence>
<dbReference type="OrthoDB" id="9793396at2"/>
<dbReference type="AlphaFoldDB" id="A0A916R980"/>
<keyword evidence="5 7" id="KW-0732">Signal</keyword>
<dbReference type="PANTHER" id="PTHR42953">
    <property type="entry name" value="HIGH-AFFINITY ZINC UPTAKE SYSTEM PROTEIN ZNUA-RELATED"/>
    <property type="match status" value="1"/>
</dbReference>
<sequence>MTPQPATSPRTFAPRLAGVLAALAVTTAAPATLAQSAPLNVVATIGMIGDVVSEIGGTCVSVATLMGPGIDPHLYQATARDVQTLSSAELILYSGFGLEGQLGDVLERFGETVPTLAVASASVPTSELIAADDLYGIDPHLWMDPGLWINIVPVLAQTLSEQAPDCASEIEANATTYAAQLEALDQWAAQTIASIPDDQRILVTAHDAFAYFGRAYDIEVEGIQGISTQSEAGIADIRETAALLVEREIPAVFIESTINPRTIEAVIEAAGQQGHAVIIGAELYADAMGDDGTPDGTYIGMIYANVANIAGALGGTLAPLPAPLADWAQHWDIETAR</sequence>
<evidence type="ECO:0000256" key="7">
    <source>
        <dbReference type="SAM" id="SignalP"/>
    </source>
</evidence>
<gene>
    <name evidence="8" type="primary">mntA</name>
    <name evidence="8" type="ORF">GCM10011499_12300</name>
</gene>
<dbReference type="SUPFAM" id="SSF53807">
    <property type="entry name" value="Helical backbone' metal receptor"/>
    <property type="match status" value="1"/>
</dbReference>
<dbReference type="GO" id="GO:0007155">
    <property type="term" value="P:cell adhesion"/>
    <property type="evidence" value="ECO:0007669"/>
    <property type="project" value="InterPro"/>
</dbReference>
<evidence type="ECO:0000256" key="5">
    <source>
        <dbReference type="ARBA" id="ARBA00022729"/>
    </source>
</evidence>